<evidence type="ECO:0000256" key="1">
    <source>
        <dbReference type="ARBA" id="ARBA00004141"/>
    </source>
</evidence>
<evidence type="ECO:0000313" key="16">
    <source>
        <dbReference type="Proteomes" id="UP000663887"/>
    </source>
</evidence>
<evidence type="ECO:0000256" key="12">
    <source>
        <dbReference type="RuleBase" id="RU000363"/>
    </source>
</evidence>
<dbReference type="FunFam" id="3.40.50.720:FF:000131">
    <property type="entry name" value="Short-chain dehydrogenase/reductase 3"/>
    <property type="match status" value="1"/>
</dbReference>
<dbReference type="InterPro" id="IPR036291">
    <property type="entry name" value="NAD(P)-bd_dom_sf"/>
</dbReference>
<comment type="similarity">
    <text evidence="2 12">Belongs to the short-chain dehydrogenases/reductases (SDR) family.</text>
</comment>
<proteinExistence type="inferred from homology"/>
<comment type="function">
    <text evidence="9">Catalyzes the reduction of all-trans-retinal to all-trans-retinol in the presence of NADPH.</text>
</comment>
<dbReference type="GO" id="GO:0052650">
    <property type="term" value="F:all-trans-retinol dehydrogenase (NADP+) activity"/>
    <property type="evidence" value="ECO:0007669"/>
    <property type="project" value="UniProtKB-ARBA"/>
</dbReference>
<dbReference type="PANTHER" id="PTHR24322">
    <property type="entry name" value="PKSB"/>
    <property type="match status" value="1"/>
</dbReference>
<keyword evidence="7" id="KW-0443">Lipid metabolism</keyword>
<organism evidence="14 16">
    <name type="scientific">Rotaria magnacalcarata</name>
    <dbReference type="NCBI Taxonomy" id="392030"/>
    <lineage>
        <taxon>Eukaryota</taxon>
        <taxon>Metazoa</taxon>
        <taxon>Spiralia</taxon>
        <taxon>Gnathifera</taxon>
        <taxon>Rotifera</taxon>
        <taxon>Eurotatoria</taxon>
        <taxon>Bdelloidea</taxon>
        <taxon>Philodinida</taxon>
        <taxon>Philodinidae</taxon>
        <taxon>Rotaria</taxon>
    </lineage>
</organism>
<evidence type="ECO:0000256" key="5">
    <source>
        <dbReference type="ARBA" id="ARBA00022989"/>
    </source>
</evidence>
<dbReference type="Gene3D" id="3.40.50.720">
    <property type="entry name" value="NAD(P)-binding Rossmann-like Domain"/>
    <property type="match status" value="1"/>
</dbReference>
<evidence type="ECO:0000256" key="7">
    <source>
        <dbReference type="ARBA" id="ARBA00023098"/>
    </source>
</evidence>
<dbReference type="Proteomes" id="UP000663842">
    <property type="component" value="Unassembled WGS sequence"/>
</dbReference>
<feature type="transmembrane region" description="Helical" evidence="13">
    <location>
        <begin position="7"/>
        <end position="27"/>
    </location>
</feature>
<evidence type="ECO:0000256" key="2">
    <source>
        <dbReference type="ARBA" id="ARBA00006484"/>
    </source>
</evidence>
<name>A0A816RTX5_9BILA</name>
<accession>A0A816RTX5</accession>
<dbReference type="InterPro" id="IPR002347">
    <property type="entry name" value="SDR_fam"/>
</dbReference>
<evidence type="ECO:0000313" key="14">
    <source>
        <dbReference type="EMBL" id="CAF2075343.1"/>
    </source>
</evidence>
<evidence type="ECO:0000313" key="15">
    <source>
        <dbReference type="EMBL" id="CAF4184831.1"/>
    </source>
</evidence>
<dbReference type="SUPFAM" id="SSF51735">
    <property type="entry name" value="NAD(P)-binding Rossmann-fold domains"/>
    <property type="match status" value="1"/>
</dbReference>
<evidence type="ECO:0000256" key="10">
    <source>
        <dbReference type="ARBA" id="ARBA00068717"/>
    </source>
</evidence>
<evidence type="ECO:0000256" key="4">
    <source>
        <dbReference type="ARBA" id="ARBA00022857"/>
    </source>
</evidence>
<keyword evidence="3 13" id="KW-0812">Transmembrane</keyword>
<dbReference type="EMBL" id="CAJOBF010005725">
    <property type="protein sequence ID" value="CAF4184831.1"/>
    <property type="molecule type" value="Genomic_DNA"/>
</dbReference>
<evidence type="ECO:0000256" key="6">
    <source>
        <dbReference type="ARBA" id="ARBA00023002"/>
    </source>
</evidence>
<dbReference type="AlphaFoldDB" id="A0A816RTX5"/>
<dbReference type="PANTHER" id="PTHR24322:SF736">
    <property type="entry name" value="RETINOL DEHYDROGENASE 10"/>
    <property type="match status" value="1"/>
</dbReference>
<keyword evidence="5 13" id="KW-1133">Transmembrane helix</keyword>
<evidence type="ECO:0000256" key="13">
    <source>
        <dbReference type="SAM" id="Phobius"/>
    </source>
</evidence>
<protein>
    <recommendedName>
        <fullName evidence="10">Short-chain dehydrogenase/reductase 3</fullName>
    </recommendedName>
    <alternativeName>
        <fullName evidence="11">Retinal short-chain dehydrogenase/reductase 1</fullName>
    </alternativeName>
</protein>
<keyword evidence="8 13" id="KW-0472">Membrane</keyword>
<gene>
    <name evidence="15" type="ORF">UXM345_LOCUS27075</name>
    <name evidence="14" type="ORF">XDN619_LOCUS13475</name>
</gene>
<dbReference type="PRINTS" id="PR00081">
    <property type="entry name" value="GDHRDH"/>
</dbReference>
<evidence type="ECO:0000256" key="3">
    <source>
        <dbReference type="ARBA" id="ARBA00022692"/>
    </source>
</evidence>
<sequence>MADLFGCLRLLTNIILYPFAVIFLIFYRCIQWLGFQPTVHDFNNNIVLVSGSANGLGREIALAFAKAGASLALLDIDDDGNRETQQLCLSALHNKHSSSRVRIYHVDVTRSTEVYACAEKIRHDLGQVTVLVANAGFVSGRSLVNESDVDIERTFNVNSLSPIWLVKAFLPYMLDADRGHVVLVSSVLGIHASHGPITYVASKHASLGFSRALRLDIHATKPNTRVSVHCICPYLMRTKMFNPLVSRVSFKLLFPIVSPSYAAEQILDAITWNRKEIILPYHLKYIGLINDMFLPQWLSEWLLFKISGRRPLDTFQKEQDESFRDKKRKNIFVTH</sequence>
<dbReference type="GO" id="GO:0016020">
    <property type="term" value="C:membrane"/>
    <property type="evidence" value="ECO:0007669"/>
    <property type="project" value="UniProtKB-SubCell"/>
</dbReference>
<comment type="subcellular location">
    <subcellularLocation>
        <location evidence="1">Membrane</location>
        <topology evidence="1">Multi-pass membrane protein</topology>
    </subcellularLocation>
</comment>
<dbReference type="EMBL" id="CAJNRG010005336">
    <property type="protein sequence ID" value="CAF2075343.1"/>
    <property type="molecule type" value="Genomic_DNA"/>
</dbReference>
<keyword evidence="4" id="KW-0521">NADP</keyword>
<dbReference type="Proteomes" id="UP000663887">
    <property type="component" value="Unassembled WGS sequence"/>
</dbReference>
<reference evidence="14" key="1">
    <citation type="submission" date="2021-02" db="EMBL/GenBank/DDBJ databases">
        <authorList>
            <person name="Nowell W R."/>
        </authorList>
    </citation>
    <scope>NUCLEOTIDE SEQUENCE</scope>
</reference>
<dbReference type="PRINTS" id="PR00080">
    <property type="entry name" value="SDRFAMILY"/>
</dbReference>
<dbReference type="Pfam" id="PF00106">
    <property type="entry name" value="adh_short"/>
    <property type="match status" value="1"/>
</dbReference>
<evidence type="ECO:0000256" key="9">
    <source>
        <dbReference type="ARBA" id="ARBA00059620"/>
    </source>
</evidence>
<comment type="caution">
    <text evidence="14">The sequence shown here is derived from an EMBL/GenBank/DDBJ whole genome shotgun (WGS) entry which is preliminary data.</text>
</comment>
<keyword evidence="6" id="KW-0560">Oxidoreductase</keyword>
<evidence type="ECO:0000256" key="8">
    <source>
        <dbReference type="ARBA" id="ARBA00023136"/>
    </source>
</evidence>
<evidence type="ECO:0000256" key="11">
    <source>
        <dbReference type="ARBA" id="ARBA00082544"/>
    </source>
</evidence>